<dbReference type="AlphaFoldDB" id="A0AAJ0DBR8"/>
<evidence type="ECO:0000313" key="2">
    <source>
        <dbReference type="EMBL" id="KAK3047125.1"/>
    </source>
</evidence>
<feature type="compositionally biased region" description="Polar residues" evidence="1">
    <location>
        <begin position="292"/>
        <end position="323"/>
    </location>
</feature>
<dbReference type="EMBL" id="JAWDJX010000068">
    <property type="protein sequence ID" value="KAK3047125.1"/>
    <property type="molecule type" value="Genomic_DNA"/>
</dbReference>
<feature type="compositionally biased region" description="Low complexity" evidence="1">
    <location>
        <begin position="15"/>
        <end position="24"/>
    </location>
</feature>
<feature type="compositionally biased region" description="Polar residues" evidence="1">
    <location>
        <begin position="41"/>
        <end position="65"/>
    </location>
</feature>
<evidence type="ECO:0000256" key="1">
    <source>
        <dbReference type="SAM" id="MobiDB-lite"/>
    </source>
</evidence>
<gene>
    <name evidence="2" type="ORF">LTR09_011457</name>
</gene>
<feature type="region of interest" description="Disordered" evidence="1">
    <location>
        <begin position="140"/>
        <end position="456"/>
    </location>
</feature>
<feature type="compositionally biased region" description="Basic and acidic residues" evidence="1">
    <location>
        <begin position="266"/>
        <end position="276"/>
    </location>
</feature>
<protein>
    <recommendedName>
        <fullName evidence="4">Proteophosphoglycan 5</fullName>
    </recommendedName>
</protein>
<proteinExistence type="predicted"/>
<feature type="compositionally biased region" description="Polar residues" evidence="1">
    <location>
        <begin position="393"/>
        <end position="408"/>
    </location>
</feature>
<sequence length="468" mass="49999">MASIPHNYPPSGIDPASQSKQPQAPSAPPVQPKRTRRNKNHSQSLPQIDGTVSDSVTNPMASAQSRKAPKQRHQSVAVGAVPKENGNVSRPNGAKARPVSVGAMKEQAYAGPTFQASPAPSSLPVPKFFSRSVPNVAAQKQSLEARMAGENTPEAERSSPEAEVVAPPPRDANLSPLDVFFRADQAERKQSRGGSVQSPEMVAKRAVPATEPRNAFQHTGKSVFLRELDGETDMPSPKTVPRNDRPVLPQRSTSSGNHSPLAPGSGDREEYTKSLKDLLFNVNASPPPAQPYNGTPRRNSNSQDANSPFQTPSPFQRSTSGPSTPAPSIEQQNHYSLHYGNRNLSPLFTAARNDTPPARPSGLRQQQLSSELSPASPNNNSAFPPPQLDPDSFSRSYLNQHIRASQPATMPPLPLSNGTNSASAPSSRDGAPATSASPRTGSGSGSSQDIRTMEDDLRRMLKLNVLSN</sequence>
<comment type="caution">
    <text evidence="2">The sequence shown here is derived from an EMBL/GenBank/DDBJ whole genome shotgun (WGS) entry which is preliminary data.</text>
</comment>
<dbReference type="InterPro" id="IPR028322">
    <property type="entry name" value="PNRC-like_rgn"/>
</dbReference>
<dbReference type="Pfam" id="PF15365">
    <property type="entry name" value="PNRC"/>
    <property type="match status" value="1"/>
</dbReference>
<accession>A0AAJ0DBR8</accession>
<feature type="region of interest" description="Disordered" evidence="1">
    <location>
        <begin position="1"/>
        <end position="101"/>
    </location>
</feature>
<reference evidence="2" key="1">
    <citation type="submission" date="2023-04" db="EMBL/GenBank/DDBJ databases">
        <title>Black Yeasts Isolated from many extreme environments.</title>
        <authorList>
            <person name="Coleine C."/>
            <person name="Stajich J.E."/>
            <person name="Selbmann L."/>
        </authorList>
    </citation>
    <scope>NUCLEOTIDE SEQUENCE</scope>
    <source>
        <strain evidence="2">CCFEE 5312</strain>
    </source>
</reference>
<keyword evidence="3" id="KW-1185">Reference proteome</keyword>
<evidence type="ECO:0000313" key="3">
    <source>
        <dbReference type="Proteomes" id="UP001271007"/>
    </source>
</evidence>
<dbReference type="Proteomes" id="UP001271007">
    <property type="component" value="Unassembled WGS sequence"/>
</dbReference>
<organism evidence="2 3">
    <name type="scientific">Extremus antarcticus</name>
    <dbReference type="NCBI Taxonomy" id="702011"/>
    <lineage>
        <taxon>Eukaryota</taxon>
        <taxon>Fungi</taxon>
        <taxon>Dikarya</taxon>
        <taxon>Ascomycota</taxon>
        <taxon>Pezizomycotina</taxon>
        <taxon>Dothideomycetes</taxon>
        <taxon>Dothideomycetidae</taxon>
        <taxon>Mycosphaerellales</taxon>
        <taxon>Extremaceae</taxon>
        <taxon>Extremus</taxon>
    </lineage>
</organism>
<feature type="compositionally biased region" description="Polar residues" evidence="1">
    <location>
        <begin position="434"/>
        <end position="450"/>
    </location>
</feature>
<evidence type="ECO:0008006" key="4">
    <source>
        <dbReference type="Google" id="ProtNLM"/>
    </source>
</evidence>
<feature type="compositionally biased region" description="Low complexity" evidence="1">
    <location>
        <begin position="368"/>
        <end position="382"/>
    </location>
</feature>
<dbReference type="GO" id="GO:0016071">
    <property type="term" value="P:mRNA metabolic process"/>
    <property type="evidence" value="ECO:0007669"/>
    <property type="project" value="UniProtKB-ARBA"/>
</dbReference>
<feature type="compositionally biased region" description="Polar residues" evidence="1">
    <location>
        <begin position="416"/>
        <end position="426"/>
    </location>
</feature>
<name>A0AAJ0DBR8_9PEZI</name>